<dbReference type="GO" id="GO:0009061">
    <property type="term" value="P:anaerobic respiration"/>
    <property type="evidence" value="ECO:0007669"/>
    <property type="project" value="TreeGrafter"/>
</dbReference>
<dbReference type="EMBL" id="CP053716">
    <property type="protein sequence ID" value="QKF07335.1"/>
    <property type="molecule type" value="Genomic_DNA"/>
</dbReference>
<evidence type="ECO:0000256" key="4">
    <source>
        <dbReference type="ARBA" id="ARBA00022485"/>
    </source>
</evidence>
<dbReference type="InterPro" id="IPR027467">
    <property type="entry name" value="MopterinOxRdtase_cofactor_BS"/>
</dbReference>
<dbReference type="Gene3D" id="3.40.50.12440">
    <property type="match status" value="2"/>
</dbReference>
<dbReference type="InterPro" id="IPR009010">
    <property type="entry name" value="Asp_de-COase-like_dom_sf"/>
</dbReference>
<keyword evidence="9" id="KW-0408">Iron</keyword>
<feature type="domain" description="4Fe-4S Mo/W bis-MGD-type" evidence="11">
    <location>
        <begin position="60"/>
        <end position="124"/>
    </location>
</feature>
<proteinExistence type="inferred from homology"/>
<sequence>MRGNSAHCAPDTLGISRRAFVAWSSVLGAAAVTTGCAPKKKEAPAAASSGALGQEPFAYDKAVWSGCHVNCGSRCPLRLYVKDGAVVRVGNDNEGSDDFGPNSLYQMRSCVRGRTVRQSIYNETRLQKPLKRVEGTKRGEGKYVEISWDQAISEISQIMKDVKEEFGNDAFFIMYGTGQLGGTISKSWHPDKTMFARLMNCWGGYLRHYSDYSTGQITWELPLLNGDAWSNNEVTDLVNSKNIVLVGNNPANTRMSGSAMAYLISWVRKNNPQANIVVIDPHLSDTAVGVANRWVPIRPGTDAALIAGMIHYLMSAGKLSEALIREKFVGFYSDSFSEDVRAAEPRDASFMGFDATGELTVEGDLSYEAYLKGTGGYAGTGEKTPEWAAGITGVPADTIRQLADLFVDGPTATIQGWGPQRHSNGGNSARAIGLIAAITGNVGISGGGTGAREATGGVGYKVPSALPCFPQKNTVPVAVSFFDWYQAIEDYRSMNDATWGVRYIDDKGVTSYAKEPGEIKLRAPIKFIWNYASNVMCGQHADINECLRLFNLPDTDEQGLRCVVTCDIHLTPTALVSDYILPGTTSFEETDVIQGGAGWTGYVCCESPAIDPMFDAKPVYEVCTLLSEKLGVKDEFTEGRTQEQWVEWLYDQGKAAGADLPATFAELKEQGLFKQTNDHAPAIPDHAKMATPSGRYEVFSKQAYNLSRQWDLTCGGYVPDDGLDRITALPIWYEAPESYGDEATRAQYPLQLIGHHVKTRTHSSYGNVAWLKSVAPQQCWINDRDAAQRGIANGDEVLISTKRGKVRISAKVTSRIMPGVVSLPQGAWYDPESRDPDVLGSPDNIDRGGCISVLTSMRPTPVSKGNGVHSNLCTIEKA</sequence>
<dbReference type="SUPFAM" id="SSF50692">
    <property type="entry name" value="ADC-like"/>
    <property type="match status" value="1"/>
</dbReference>
<dbReference type="InterPro" id="IPR050612">
    <property type="entry name" value="Prok_Mopterin_Oxidored"/>
</dbReference>
<reference evidence="13" key="1">
    <citation type="submission" date="2020-05" db="EMBL/GenBank/DDBJ databases">
        <title>Novel species in genus Nocardioides.</title>
        <authorList>
            <person name="Zhang G."/>
        </authorList>
    </citation>
    <scope>NUCLEOTIDE SEQUENCE [LARGE SCALE GENOMIC DNA]</scope>
    <source>
        <strain evidence="13">zg-1050</strain>
    </source>
</reference>
<dbReference type="Proteomes" id="UP000503297">
    <property type="component" value="Chromosome"/>
</dbReference>
<dbReference type="GO" id="GO:0009055">
    <property type="term" value="F:electron transfer activity"/>
    <property type="evidence" value="ECO:0007669"/>
    <property type="project" value="TreeGrafter"/>
</dbReference>
<evidence type="ECO:0000256" key="1">
    <source>
        <dbReference type="ARBA" id="ARBA00001942"/>
    </source>
</evidence>
<evidence type="ECO:0000256" key="9">
    <source>
        <dbReference type="ARBA" id="ARBA00023004"/>
    </source>
</evidence>
<dbReference type="PROSITE" id="PS00551">
    <property type="entry name" value="MOLYBDOPTERIN_PROK_1"/>
    <property type="match status" value="1"/>
</dbReference>
<dbReference type="PROSITE" id="PS00490">
    <property type="entry name" value="MOLYBDOPTERIN_PROK_2"/>
    <property type="match status" value="1"/>
</dbReference>
<dbReference type="Pfam" id="PF01568">
    <property type="entry name" value="Molydop_binding"/>
    <property type="match status" value="1"/>
</dbReference>
<evidence type="ECO:0000256" key="10">
    <source>
        <dbReference type="ARBA" id="ARBA00023014"/>
    </source>
</evidence>
<accession>A0A6M8IX49</accession>
<comment type="cofactor">
    <cofactor evidence="2">
        <name>[4Fe-4S] cluster</name>
        <dbReference type="ChEBI" id="CHEBI:49883"/>
    </cofactor>
</comment>
<dbReference type="RefSeq" id="WP_173164404.1">
    <property type="nucleotide sequence ID" value="NZ_CP053716.1"/>
</dbReference>
<dbReference type="SUPFAM" id="SSF53706">
    <property type="entry name" value="Formate dehydrogenase/DMSO reductase, domains 1-3"/>
    <property type="match status" value="1"/>
</dbReference>
<dbReference type="NCBIfam" id="TIGR02166">
    <property type="entry name" value="dmsA_ynfE"/>
    <property type="match status" value="1"/>
</dbReference>
<evidence type="ECO:0000256" key="8">
    <source>
        <dbReference type="ARBA" id="ARBA00023002"/>
    </source>
</evidence>
<dbReference type="PROSITE" id="PS51318">
    <property type="entry name" value="TAT"/>
    <property type="match status" value="1"/>
</dbReference>
<evidence type="ECO:0000313" key="13">
    <source>
        <dbReference type="Proteomes" id="UP000503297"/>
    </source>
</evidence>
<comment type="cofactor">
    <cofactor evidence="1">
        <name>Mo-bis(molybdopterin guanine dinucleotide)</name>
        <dbReference type="ChEBI" id="CHEBI:60539"/>
    </cofactor>
</comment>
<organism evidence="12 13">
    <name type="scientific">Berryella wangjianweii</name>
    <dbReference type="NCBI Taxonomy" id="2734634"/>
    <lineage>
        <taxon>Bacteria</taxon>
        <taxon>Bacillati</taxon>
        <taxon>Actinomycetota</taxon>
        <taxon>Coriobacteriia</taxon>
        <taxon>Eggerthellales</taxon>
        <taxon>Eggerthellaceae</taxon>
        <taxon>Berryella</taxon>
    </lineage>
</organism>
<keyword evidence="4" id="KW-0004">4Fe-4S</keyword>
<evidence type="ECO:0000256" key="6">
    <source>
        <dbReference type="ARBA" id="ARBA00022723"/>
    </source>
</evidence>
<evidence type="ECO:0000259" key="11">
    <source>
        <dbReference type="PROSITE" id="PS51669"/>
    </source>
</evidence>
<dbReference type="PANTHER" id="PTHR43742">
    <property type="entry name" value="TRIMETHYLAMINE-N-OXIDE REDUCTASE"/>
    <property type="match status" value="1"/>
</dbReference>
<evidence type="ECO:0000256" key="3">
    <source>
        <dbReference type="ARBA" id="ARBA00010312"/>
    </source>
</evidence>
<dbReference type="GO" id="GO:0009389">
    <property type="term" value="F:dimethyl sulfoxide reductase activity"/>
    <property type="evidence" value="ECO:0007669"/>
    <property type="project" value="InterPro"/>
</dbReference>
<keyword evidence="13" id="KW-1185">Reference proteome</keyword>
<evidence type="ECO:0000313" key="12">
    <source>
        <dbReference type="EMBL" id="QKF07335.1"/>
    </source>
</evidence>
<keyword evidence="7" id="KW-0732">Signal</keyword>
<dbReference type="Gene3D" id="3.40.50.740">
    <property type="match status" value="1"/>
</dbReference>
<dbReference type="GO" id="GO:0051539">
    <property type="term" value="F:4 iron, 4 sulfur cluster binding"/>
    <property type="evidence" value="ECO:0007669"/>
    <property type="project" value="UniProtKB-KW"/>
</dbReference>
<evidence type="ECO:0000256" key="7">
    <source>
        <dbReference type="ARBA" id="ARBA00022729"/>
    </source>
</evidence>
<gene>
    <name evidence="12" type="ORF">HLV38_03780</name>
</gene>
<dbReference type="AlphaFoldDB" id="A0A6M8IX49"/>
<dbReference type="KEGG" id="bwa:HLV38_03780"/>
<dbReference type="SMART" id="SM00926">
    <property type="entry name" value="Molybdop_Fe4S4"/>
    <property type="match status" value="1"/>
</dbReference>
<dbReference type="InterPro" id="IPR006657">
    <property type="entry name" value="MoPterin_dinucl-bd_dom"/>
</dbReference>
<dbReference type="GO" id="GO:0030151">
    <property type="term" value="F:molybdenum ion binding"/>
    <property type="evidence" value="ECO:0007669"/>
    <property type="project" value="InterPro"/>
</dbReference>
<dbReference type="InterPro" id="IPR006311">
    <property type="entry name" value="TAT_signal"/>
</dbReference>
<dbReference type="InterPro" id="IPR006656">
    <property type="entry name" value="Mopterin_OxRdtase"/>
</dbReference>
<dbReference type="GO" id="GO:0030288">
    <property type="term" value="C:outer membrane-bounded periplasmic space"/>
    <property type="evidence" value="ECO:0007669"/>
    <property type="project" value="TreeGrafter"/>
</dbReference>
<dbReference type="Gene3D" id="3.40.228.10">
    <property type="entry name" value="Dimethylsulfoxide Reductase, domain 2"/>
    <property type="match status" value="1"/>
</dbReference>
<name>A0A6M8IX49_9ACTN</name>
<comment type="similarity">
    <text evidence="3">Belongs to the prokaryotic molybdopterin-containing oxidoreductase family.</text>
</comment>
<evidence type="ECO:0000256" key="5">
    <source>
        <dbReference type="ARBA" id="ARBA00022505"/>
    </source>
</evidence>
<keyword evidence="5" id="KW-0500">Molybdenum</keyword>
<protein>
    <submittedName>
        <fullName evidence="12">Molybdopterin-dependent oxidoreductase</fullName>
    </submittedName>
</protein>
<dbReference type="InterPro" id="IPR011888">
    <property type="entry name" value="Anaer_DMSO_reductase"/>
</dbReference>
<evidence type="ECO:0000256" key="2">
    <source>
        <dbReference type="ARBA" id="ARBA00001966"/>
    </source>
</evidence>
<dbReference type="Pfam" id="PF04879">
    <property type="entry name" value="Molybdop_Fe4S4"/>
    <property type="match status" value="1"/>
</dbReference>
<dbReference type="InterPro" id="IPR006655">
    <property type="entry name" value="Mopterin_OxRdtase_prok_CS"/>
</dbReference>
<dbReference type="GO" id="GO:0043546">
    <property type="term" value="F:molybdopterin cofactor binding"/>
    <property type="evidence" value="ECO:0007669"/>
    <property type="project" value="InterPro"/>
</dbReference>
<dbReference type="PROSITE" id="PS51669">
    <property type="entry name" value="4FE4S_MOW_BIS_MGD"/>
    <property type="match status" value="1"/>
</dbReference>
<keyword evidence="8" id="KW-0560">Oxidoreductase</keyword>
<dbReference type="InterPro" id="IPR006963">
    <property type="entry name" value="Mopterin_OxRdtase_4Fe-4S_dom"/>
</dbReference>
<keyword evidence="10" id="KW-0411">Iron-sulfur</keyword>
<dbReference type="Pfam" id="PF00384">
    <property type="entry name" value="Molybdopterin"/>
    <property type="match status" value="1"/>
</dbReference>
<dbReference type="PANTHER" id="PTHR43742:SF3">
    <property type="entry name" value="DIMETHYL SULFOXIDE REDUCTASE DMSA"/>
    <property type="match status" value="1"/>
</dbReference>
<keyword evidence="6" id="KW-0479">Metal-binding</keyword>
<dbReference type="Gene3D" id="2.40.40.20">
    <property type="match status" value="1"/>
</dbReference>